<feature type="transmembrane region" description="Helical" evidence="3">
    <location>
        <begin position="141"/>
        <end position="164"/>
    </location>
</feature>
<dbReference type="Pfam" id="PF19040">
    <property type="entry name" value="SGNH"/>
    <property type="match status" value="1"/>
</dbReference>
<feature type="transmembrane region" description="Helical" evidence="3">
    <location>
        <begin position="38"/>
        <end position="55"/>
    </location>
</feature>
<feature type="transmembrane region" description="Helical" evidence="3">
    <location>
        <begin position="76"/>
        <end position="97"/>
    </location>
</feature>
<feature type="transmembrane region" description="Helical" evidence="3">
    <location>
        <begin position="176"/>
        <end position="196"/>
    </location>
</feature>
<dbReference type="RefSeq" id="WP_066463301.1">
    <property type="nucleotide sequence ID" value="NZ_MATO01000028.1"/>
</dbReference>
<keyword evidence="3" id="KW-0812">Transmembrane</keyword>
<feature type="transmembrane region" description="Helical" evidence="3">
    <location>
        <begin position="323"/>
        <end position="344"/>
    </location>
</feature>
<evidence type="ECO:0000313" key="7">
    <source>
        <dbReference type="Proteomes" id="UP000093482"/>
    </source>
</evidence>
<dbReference type="GO" id="GO:0000271">
    <property type="term" value="P:polysaccharide biosynthetic process"/>
    <property type="evidence" value="ECO:0007669"/>
    <property type="project" value="TreeGrafter"/>
</dbReference>
<evidence type="ECO:0000259" key="4">
    <source>
        <dbReference type="Pfam" id="PF01757"/>
    </source>
</evidence>
<reference evidence="6 7" key="1">
    <citation type="submission" date="2016-07" db="EMBL/GenBank/DDBJ databases">
        <title>Caryophanon latum genome sequencing.</title>
        <authorList>
            <person name="Verma A."/>
            <person name="Pal Y."/>
            <person name="Krishnamurthi S."/>
        </authorList>
    </citation>
    <scope>NUCLEOTIDE SEQUENCE [LARGE SCALE GENOMIC DNA]</scope>
    <source>
        <strain evidence="6 7">DSM 14151</strain>
    </source>
</reference>
<sequence length="690" mass="77694">MKDLPVAPKQFRKEIEGLRVLCIMLIMTYHIWVGKVSGGIDIFLVLTGYFAMVSLQQQIERQRTFSIHQIILRSITSLWPPALTVAMMTVVLMYMFYPMSQWSTVLQHMLASVLYVENWHLIEEATNYLAFDGSASPFQHYWSIAIQFQYTLIMPVIVGIVLYISHLCRWPFRKMLTIILTIGMVISFAYATYLIGVKPEEAYFHFGSRLWELLVGAIAAMLIPVIRLTKEASSIFSWIGIWLVIATGVLVPETWLFPGIGALMPVFGALLFIVGSHRHKSAIKSFFSSDILVWFSQYVYGMFLIHWPLLITYQLLWETTDVPIIHGILIMVVSFLLAMLLRFVISEGFVNWIKTLSTRALYATLIFLLSVTVCTNVAFSQYVEHVKEDEKEIVDALEEIVVEQVEEVEPTPVYADYPGAQALTHEHIFANDGVPLIPSLLHVRSDVPSISKDQTCNSKTGKVVKCTFGSTAPDAQSIALIGGSHSGHWFPALEALSKELNFSITTYIHDGCRFTNDDFDGQMTKACLDWNGNVIADLKSSTPSLVFTTATLNKHPQIPAGYLAQWRALEGITTIFAVTDNPRMAMDIPTCLDRNKDNIAACHMAKEDVLPAQLPWHTTPNIPDNVIFTNMSDAFCDETTCYSVAGNMILYRDDNHITATYARTIAPYLRTPLEEALKQVKKVSQQETPA</sequence>
<comment type="similarity">
    <text evidence="2">Belongs to the acyltransferase 3 family.</text>
</comment>
<dbReference type="InterPro" id="IPR043968">
    <property type="entry name" value="SGNH"/>
</dbReference>
<comment type="subcellular location">
    <subcellularLocation>
        <location evidence="1">Membrane</location>
    </subcellularLocation>
</comment>
<dbReference type="InterPro" id="IPR002656">
    <property type="entry name" value="Acyl_transf_3_dom"/>
</dbReference>
<dbReference type="PANTHER" id="PTHR23028:SF53">
    <property type="entry name" value="ACYL_TRANSF_3 DOMAIN-CONTAINING PROTEIN"/>
    <property type="match status" value="1"/>
</dbReference>
<comment type="caution">
    <text evidence="6">The sequence shown here is derived from an EMBL/GenBank/DDBJ whole genome shotgun (WGS) entry which is preliminary data.</text>
</comment>
<feature type="domain" description="Acyltransferase 3" evidence="4">
    <location>
        <begin position="13"/>
        <end position="341"/>
    </location>
</feature>
<evidence type="ECO:0000256" key="3">
    <source>
        <dbReference type="SAM" id="Phobius"/>
    </source>
</evidence>
<proteinExistence type="inferred from homology"/>
<dbReference type="Pfam" id="PF01757">
    <property type="entry name" value="Acyl_transf_3"/>
    <property type="match status" value="1"/>
</dbReference>
<feature type="transmembrane region" description="Helical" evidence="3">
    <location>
        <begin position="356"/>
        <end position="379"/>
    </location>
</feature>
<name>A0A1C0YWF4_9BACL</name>
<feature type="transmembrane region" description="Helical" evidence="3">
    <location>
        <begin position="202"/>
        <end position="223"/>
    </location>
</feature>
<feature type="transmembrane region" description="Helical" evidence="3">
    <location>
        <begin position="235"/>
        <end position="251"/>
    </location>
</feature>
<dbReference type="OrthoDB" id="9796461at2"/>
<dbReference type="GO" id="GO:0016020">
    <property type="term" value="C:membrane"/>
    <property type="evidence" value="ECO:0007669"/>
    <property type="project" value="TreeGrafter"/>
</dbReference>
<dbReference type="EMBL" id="MATO01000028">
    <property type="protein sequence ID" value="OCS91444.1"/>
    <property type="molecule type" value="Genomic_DNA"/>
</dbReference>
<keyword evidence="3" id="KW-0472">Membrane</keyword>
<feature type="transmembrane region" description="Helical" evidence="3">
    <location>
        <begin position="257"/>
        <end position="277"/>
    </location>
</feature>
<dbReference type="GO" id="GO:0016747">
    <property type="term" value="F:acyltransferase activity, transferring groups other than amino-acyl groups"/>
    <property type="evidence" value="ECO:0007669"/>
    <property type="project" value="InterPro"/>
</dbReference>
<evidence type="ECO:0000259" key="5">
    <source>
        <dbReference type="Pfam" id="PF19040"/>
    </source>
</evidence>
<evidence type="ECO:0000256" key="2">
    <source>
        <dbReference type="ARBA" id="ARBA00007400"/>
    </source>
</evidence>
<dbReference type="InterPro" id="IPR050879">
    <property type="entry name" value="Acyltransferase_3"/>
</dbReference>
<evidence type="ECO:0000313" key="6">
    <source>
        <dbReference type="EMBL" id="OCS91444.1"/>
    </source>
</evidence>
<feature type="transmembrane region" description="Helical" evidence="3">
    <location>
        <begin position="298"/>
        <end position="317"/>
    </location>
</feature>
<dbReference type="AlphaFoldDB" id="A0A1C0YWF4"/>
<evidence type="ECO:0000256" key="1">
    <source>
        <dbReference type="ARBA" id="ARBA00004370"/>
    </source>
</evidence>
<feature type="transmembrane region" description="Helical" evidence="3">
    <location>
        <begin position="16"/>
        <end position="32"/>
    </location>
</feature>
<keyword evidence="7" id="KW-1185">Reference proteome</keyword>
<keyword evidence="3" id="KW-1133">Transmembrane helix</keyword>
<feature type="domain" description="SGNH" evidence="5">
    <location>
        <begin position="464"/>
        <end position="669"/>
    </location>
</feature>
<organism evidence="6 7">
    <name type="scientific">Caryophanon latum</name>
    <dbReference type="NCBI Taxonomy" id="33977"/>
    <lineage>
        <taxon>Bacteria</taxon>
        <taxon>Bacillati</taxon>
        <taxon>Bacillota</taxon>
        <taxon>Bacilli</taxon>
        <taxon>Bacillales</taxon>
        <taxon>Caryophanaceae</taxon>
        <taxon>Caryophanon</taxon>
    </lineage>
</organism>
<gene>
    <name evidence="6" type="ORF">A6K76_08840</name>
</gene>
<protein>
    <recommendedName>
        <fullName evidence="8">Acyltransferase</fullName>
    </recommendedName>
</protein>
<evidence type="ECO:0008006" key="8">
    <source>
        <dbReference type="Google" id="ProtNLM"/>
    </source>
</evidence>
<accession>A0A1C0YWF4</accession>
<dbReference type="Proteomes" id="UP000093482">
    <property type="component" value="Unassembled WGS sequence"/>
</dbReference>
<dbReference type="PANTHER" id="PTHR23028">
    <property type="entry name" value="ACETYLTRANSFERASE"/>
    <property type="match status" value="1"/>
</dbReference>